<accession>A0AAJ2BRD4</accession>
<comment type="caution">
    <text evidence="1">The sequence shown here is derived from an EMBL/GenBank/DDBJ whole genome shotgun (WGS) entry which is preliminary data.</text>
</comment>
<keyword evidence="3" id="KW-1185">Reference proteome</keyword>
<evidence type="ECO:0000313" key="2">
    <source>
        <dbReference type="EMBL" id="MDR6836195.1"/>
    </source>
</evidence>
<dbReference type="Proteomes" id="UP001253458">
    <property type="component" value="Unassembled WGS sequence"/>
</dbReference>
<sequence>MALLAVLWIVAALSIIATGTLRTVRTESRAILQARQQVEAQALGDGAIQIALQGLVARNQPLASTTAANIAYRGVPIEVEAMPLNGLIDINTAGLPLLQRLLSVAGGLSAEAAQATAQAIVQTRERRDARGGPQRFEAEEDLLRVPDVDYDLYARLDGLLTADLQGSGRVNPLAAPFEVLAVLANGDTAVAQRIAAARDAGQVGVDTSALDGSLLESSASRRIRVQARVPLVDGGYVRVSRNVDINARTPNGAPWHTFRMTVRLEPRKS</sequence>
<evidence type="ECO:0000313" key="4">
    <source>
        <dbReference type="Proteomes" id="UP001253458"/>
    </source>
</evidence>
<dbReference type="Proteomes" id="UP001249076">
    <property type="component" value="Unassembled WGS sequence"/>
</dbReference>
<evidence type="ECO:0000313" key="1">
    <source>
        <dbReference type="EMBL" id="MDR6765758.1"/>
    </source>
</evidence>
<protein>
    <submittedName>
        <fullName evidence="1">General secretion pathway protein K</fullName>
    </submittedName>
</protein>
<proteinExistence type="predicted"/>
<reference evidence="1 3" key="1">
    <citation type="submission" date="2023-07" db="EMBL/GenBank/DDBJ databases">
        <title>Sorghum-associated microbial communities from plants grown in Nebraska, USA.</title>
        <authorList>
            <person name="Schachtman D."/>
        </authorList>
    </citation>
    <scope>NUCLEOTIDE SEQUENCE</scope>
    <source>
        <strain evidence="2 3">BE105</strain>
        <strain evidence="1">BE69</strain>
    </source>
</reference>
<name>A0AAJ2BRD4_ACIDE</name>
<dbReference type="EMBL" id="JAVDTS010000001">
    <property type="protein sequence ID" value="MDR6836195.1"/>
    <property type="molecule type" value="Genomic_DNA"/>
</dbReference>
<gene>
    <name evidence="1" type="ORF">J2W88_001016</name>
    <name evidence="2" type="ORF">J2W93_001016</name>
</gene>
<organism evidence="1 4">
    <name type="scientific">Acidovorax delafieldii</name>
    <name type="common">Pseudomonas delafieldii</name>
    <dbReference type="NCBI Taxonomy" id="47920"/>
    <lineage>
        <taxon>Bacteria</taxon>
        <taxon>Pseudomonadati</taxon>
        <taxon>Pseudomonadota</taxon>
        <taxon>Betaproteobacteria</taxon>
        <taxon>Burkholderiales</taxon>
        <taxon>Comamonadaceae</taxon>
        <taxon>Acidovorax</taxon>
    </lineage>
</organism>
<dbReference type="SUPFAM" id="SSF47781">
    <property type="entry name" value="RuvA domain 2-like"/>
    <property type="match status" value="1"/>
</dbReference>
<dbReference type="InterPro" id="IPR010994">
    <property type="entry name" value="RuvA_2-like"/>
</dbReference>
<dbReference type="RefSeq" id="WP_209816260.1">
    <property type="nucleotide sequence ID" value="NZ_JAVDTL010000001.1"/>
</dbReference>
<dbReference type="AlphaFoldDB" id="A0AAJ2BRD4"/>
<evidence type="ECO:0000313" key="3">
    <source>
        <dbReference type="Proteomes" id="UP001249076"/>
    </source>
</evidence>
<dbReference type="EMBL" id="JAVDTL010000001">
    <property type="protein sequence ID" value="MDR6765758.1"/>
    <property type="molecule type" value="Genomic_DNA"/>
</dbReference>